<dbReference type="HAMAP" id="MF_01470">
    <property type="entry name" value="Cas1"/>
    <property type="match status" value="1"/>
</dbReference>
<dbReference type="EMBL" id="FQUH01000002">
    <property type="protein sequence ID" value="SHE66146.1"/>
    <property type="molecule type" value="Genomic_DNA"/>
</dbReference>
<proteinExistence type="inferred from homology"/>
<feature type="compositionally biased region" description="Polar residues" evidence="11">
    <location>
        <begin position="673"/>
        <end position="683"/>
    </location>
</feature>
<dbReference type="Gene3D" id="1.20.120.920">
    <property type="entry name" value="CRISPR-associated endonuclease Cas1, C-terminal domain"/>
    <property type="match status" value="1"/>
</dbReference>
<keyword evidence="14" id="KW-1185">Reference proteome</keyword>
<organism evidence="13 14">
    <name type="scientific">Vibrio gazogenes DSM 21264 = NBRC 103151</name>
    <dbReference type="NCBI Taxonomy" id="1123492"/>
    <lineage>
        <taxon>Bacteria</taxon>
        <taxon>Pseudomonadati</taxon>
        <taxon>Pseudomonadota</taxon>
        <taxon>Gammaproteobacteria</taxon>
        <taxon>Vibrionales</taxon>
        <taxon>Vibrionaceae</taxon>
        <taxon>Vibrio</taxon>
    </lineage>
</organism>
<evidence type="ECO:0000256" key="8">
    <source>
        <dbReference type="ARBA" id="ARBA00023211"/>
    </source>
</evidence>
<dbReference type="RefSeq" id="WP_072955508.1">
    <property type="nucleotide sequence ID" value="NZ_FQUH01000002.1"/>
</dbReference>
<feature type="binding site" evidence="10">
    <location>
        <position position="926"/>
    </location>
    <ligand>
        <name>Mn(2+)</name>
        <dbReference type="ChEBI" id="CHEBI:29035"/>
    </ligand>
</feature>
<keyword evidence="6 10" id="KW-0051">Antiviral defense</keyword>
<comment type="cofactor">
    <cofactor evidence="10">
        <name>Mg(2+)</name>
        <dbReference type="ChEBI" id="CHEBI:18420"/>
    </cofactor>
    <cofactor evidence="10">
        <name>Mn(2+)</name>
        <dbReference type="ChEBI" id="CHEBI:29035"/>
    </cofactor>
</comment>
<dbReference type="GO" id="GO:0004519">
    <property type="term" value="F:endonuclease activity"/>
    <property type="evidence" value="ECO:0007669"/>
    <property type="project" value="UniProtKB-UniRule"/>
</dbReference>
<dbReference type="GO" id="GO:0003964">
    <property type="term" value="F:RNA-directed DNA polymerase activity"/>
    <property type="evidence" value="ECO:0007669"/>
    <property type="project" value="UniProtKB-KW"/>
</dbReference>
<keyword evidence="2 10" id="KW-0479">Metal-binding</keyword>
<keyword evidence="13" id="KW-0548">Nucleotidyltransferase</keyword>
<dbReference type="Gene3D" id="3.100.10.20">
    <property type="entry name" value="CRISPR-associated endonuclease Cas1, N-terminal domain"/>
    <property type="match status" value="1"/>
</dbReference>
<evidence type="ECO:0000256" key="4">
    <source>
        <dbReference type="ARBA" id="ARBA00022801"/>
    </source>
</evidence>
<keyword evidence="5 10" id="KW-0460">Magnesium</keyword>
<feature type="region of interest" description="Disordered" evidence="11">
    <location>
        <begin position="653"/>
        <end position="683"/>
    </location>
</feature>
<dbReference type="GO" id="GO:0046872">
    <property type="term" value="F:metal ion binding"/>
    <property type="evidence" value="ECO:0007669"/>
    <property type="project" value="UniProtKB-UniRule"/>
</dbReference>
<dbReference type="CDD" id="cd01651">
    <property type="entry name" value="RT_G2_intron"/>
    <property type="match status" value="1"/>
</dbReference>
<evidence type="ECO:0000256" key="9">
    <source>
        <dbReference type="ARBA" id="ARBA00038592"/>
    </source>
</evidence>
<dbReference type="InterPro" id="IPR042206">
    <property type="entry name" value="CRISPR-assoc_Cas1_C"/>
</dbReference>
<dbReference type="CDD" id="cd09634">
    <property type="entry name" value="Cas1_I-II-III"/>
    <property type="match status" value="1"/>
</dbReference>
<feature type="domain" description="Reverse transcriptase" evidence="12">
    <location>
        <begin position="300"/>
        <end position="565"/>
    </location>
</feature>
<evidence type="ECO:0000256" key="10">
    <source>
        <dbReference type="HAMAP-Rule" id="MF_01470"/>
    </source>
</evidence>
<evidence type="ECO:0000256" key="2">
    <source>
        <dbReference type="ARBA" id="ARBA00022723"/>
    </source>
</evidence>
<dbReference type="Pfam" id="PF01867">
    <property type="entry name" value="Cas_Cas1"/>
    <property type="match status" value="1"/>
</dbReference>
<sequence>MIREIDFKHLLPLKGIDIRLRCLSSFECPPFHYPVISAWLRYLLDLGDDYSKYFCIGLAESGKTIFSKGDDYHLRIILLSPPDSLLEHLFSQLQRLPDSFTHISDGPFGRNMQLIAINDCFSLMPVTLPEQLSSFDEARLNTIAESLQPIERFVWRWDSFVRLRKPQKKHQKLSGDHRFCRDNHDFSTSLLLERVFSSLADLTNKHHHGERPTLGDIPDLRLVNCHSFWMDNTYQNENGQLKPIGGAYGELQFEGTLDITWWRYIILLHWLGMGQSRVFGLGRFSLLTPDGTPILRHPLQPALRWSHMLHREHYIDNALSKSTGTVHEPLPDKPQLRKMVTALLQRTYVVPDLQGSILQQEGKAPRALASPPLADRVLQRIVLQVIQHSTERFFYDGSYGYRPAHSRQQARDHIVSLVQAGYRWVFESDIEDFFDTLDREKLALRLRCLLNDDCLTDYLLAWMSAPVIYQGEKIIRKNGIPQGSPLSPLLANLMLDDFDNDLKLQGFKLVRFADDFIIMCKSEARAKEARQQAERSLKEHGLSLNPHKTRITEIDRSIQFLGYLFVNDMVWDNPRKATAKDLSVPPHSWLATYYERQKSNQAVLSQPVTETGHALEDSTLIPVESCHNTSVDEQEIDNNCDLIEDDNALYSDDADEHDTVTDDTEPEVIPDNQMPSDSSNSLLTPELTTTGHRDSRGTGIYISGDPCIIRTYRNHIIVQRGDRILTDTPWTAVSHIILFGHHQLTSQAIHQACENSIAIHHATGMGRYIGVTASPELTSANQQLPQQQQQLDDERRLWISRALVIARIRSCREVLRRRHRPEQHELKRYQQQAETAANLMQLRGYEGSATRLYFGALQEILPDWAGFSGRNRLPPQDPFNALLSLGYTLIYGYTDSLLRASHLLSWSGIYHQPGGRHAALASDMMEPFRYLVERTALTLVNKKILTENDFEIQPEGVKLKTAGRQRYLSALLHELTYQTKTISSQADSLFEQLHKQIHSLITTIRTGETFQAWHSR</sequence>
<evidence type="ECO:0000313" key="13">
    <source>
        <dbReference type="EMBL" id="SHE66146.1"/>
    </source>
</evidence>
<dbReference type="Pfam" id="PF00078">
    <property type="entry name" value="RVT_1"/>
    <property type="match status" value="1"/>
</dbReference>
<dbReference type="NCBIfam" id="TIGR00287">
    <property type="entry name" value="cas1"/>
    <property type="match status" value="1"/>
</dbReference>
<feature type="binding site" evidence="10">
    <location>
        <position position="846"/>
    </location>
    <ligand>
        <name>Mn(2+)</name>
        <dbReference type="ChEBI" id="CHEBI:29035"/>
    </ligand>
</feature>
<dbReference type="AlphaFoldDB" id="A0A1M4VB00"/>
<dbReference type="Gene3D" id="3.30.70.270">
    <property type="match status" value="1"/>
</dbReference>
<keyword evidence="3 10" id="KW-0255">Endonuclease</keyword>
<dbReference type="PANTHER" id="PTHR34353">
    <property type="entry name" value="CRISPR-ASSOCIATED ENDONUCLEASE CAS1 1"/>
    <property type="match status" value="1"/>
</dbReference>
<keyword evidence="1 10" id="KW-0540">Nuclease</keyword>
<dbReference type="GO" id="GO:0051607">
    <property type="term" value="P:defense response to virus"/>
    <property type="evidence" value="ECO:0007669"/>
    <property type="project" value="UniProtKB-UniRule"/>
</dbReference>
<keyword evidence="7 10" id="KW-0238">DNA-binding</keyword>
<feature type="binding site" evidence="10">
    <location>
        <position position="911"/>
    </location>
    <ligand>
        <name>Mn(2+)</name>
        <dbReference type="ChEBI" id="CHEBI:29035"/>
    </ligand>
</feature>
<keyword evidence="8 10" id="KW-0464">Manganese</keyword>
<evidence type="ECO:0000256" key="11">
    <source>
        <dbReference type="SAM" id="MobiDB-lite"/>
    </source>
</evidence>
<evidence type="ECO:0000313" key="14">
    <source>
        <dbReference type="Proteomes" id="UP000184159"/>
    </source>
</evidence>
<dbReference type="GO" id="GO:0016787">
    <property type="term" value="F:hydrolase activity"/>
    <property type="evidence" value="ECO:0007669"/>
    <property type="project" value="UniProtKB-KW"/>
</dbReference>
<evidence type="ECO:0000259" key="12">
    <source>
        <dbReference type="PROSITE" id="PS50878"/>
    </source>
</evidence>
<comment type="function">
    <text evidence="10">CRISPR (clustered regularly interspaced short palindromic repeat), is an adaptive immune system that provides protection against mobile genetic elements (viruses, transposable elements and conjugative plasmids). CRISPR clusters contain spacers, sequences complementary to antecedent mobile elements, and target invading nucleic acids. CRISPR clusters are transcribed and processed into CRISPR RNA (crRNA). Acts as a dsDNA endonuclease. Involved in the integration of spacer DNA into the CRISPR cassette.</text>
</comment>
<dbReference type="InterPro" id="IPR000477">
    <property type="entry name" value="RT_dom"/>
</dbReference>
<keyword evidence="4 10" id="KW-0378">Hydrolase</keyword>
<accession>A0A1M4VB00</accession>
<dbReference type="InterPro" id="IPR043502">
    <property type="entry name" value="DNA/RNA_pol_sf"/>
</dbReference>
<evidence type="ECO:0000256" key="1">
    <source>
        <dbReference type="ARBA" id="ARBA00022722"/>
    </source>
</evidence>
<dbReference type="InterPro" id="IPR043128">
    <property type="entry name" value="Rev_trsase/Diguanyl_cyclase"/>
</dbReference>
<comment type="similarity">
    <text evidence="10">Belongs to the CRISPR-associated endonuclease Cas1 family.</text>
</comment>
<dbReference type="EC" id="3.1.-.-" evidence="10"/>
<evidence type="ECO:0000256" key="7">
    <source>
        <dbReference type="ARBA" id="ARBA00023125"/>
    </source>
</evidence>
<reference evidence="14" key="1">
    <citation type="submission" date="2016-11" db="EMBL/GenBank/DDBJ databases">
        <authorList>
            <person name="Varghese N."/>
            <person name="Submissions S."/>
        </authorList>
    </citation>
    <scope>NUCLEOTIDE SEQUENCE [LARGE SCALE GENOMIC DNA]</scope>
    <source>
        <strain evidence="14">DSM 21264</strain>
    </source>
</reference>
<keyword evidence="13" id="KW-0695">RNA-directed DNA polymerase</keyword>
<dbReference type="Proteomes" id="UP000184159">
    <property type="component" value="Unassembled WGS sequence"/>
</dbReference>
<evidence type="ECO:0000256" key="3">
    <source>
        <dbReference type="ARBA" id="ARBA00022759"/>
    </source>
</evidence>
<name>A0A1M4VB00_VIBGA</name>
<evidence type="ECO:0000256" key="5">
    <source>
        <dbReference type="ARBA" id="ARBA00022842"/>
    </source>
</evidence>
<dbReference type="GO" id="GO:0043571">
    <property type="term" value="P:maintenance of CRISPR repeat elements"/>
    <property type="evidence" value="ECO:0007669"/>
    <property type="project" value="UniProtKB-UniRule"/>
</dbReference>
<dbReference type="InterPro" id="IPR002729">
    <property type="entry name" value="CRISPR-assoc_Cas1"/>
</dbReference>
<evidence type="ECO:0000256" key="6">
    <source>
        <dbReference type="ARBA" id="ARBA00023118"/>
    </source>
</evidence>
<dbReference type="PANTHER" id="PTHR34353:SF2">
    <property type="entry name" value="CRISPR-ASSOCIATED ENDONUCLEASE CAS1 1"/>
    <property type="match status" value="1"/>
</dbReference>
<dbReference type="SUPFAM" id="SSF56672">
    <property type="entry name" value="DNA/RNA polymerases"/>
    <property type="match status" value="1"/>
</dbReference>
<dbReference type="InterPro" id="IPR042211">
    <property type="entry name" value="CRISPR-assoc_Cas1_N"/>
</dbReference>
<comment type="subunit">
    <text evidence="9 10">Homodimer, forms a heterotetramer with a Cas2 homodimer.</text>
</comment>
<feature type="compositionally biased region" description="Acidic residues" evidence="11">
    <location>
        <begin position="653"/>
        <end position="668"/>
    </location>
</feature>
<dbReference type="InterPro" id="IPR050646">
    <property type="entry name" value="Cas1"/>
</dbReference>
<gene>
    <name evidence="10" type="primary">cas1</name>
    <name evidence="13" type="ORF">SAMN02745781_00672</name>
</gene>
<protein>
    <recommendedName>
        <fullName evidence="10">CRISPR-associated endonuclease Cas1</fullName>
        <ecNumber evidence="10">3.1.-.-</ecNumber>
    </recommendedName>
</protein>
<dbReference type="GO" id="GO:0003677">
    <property type="term" value="F:DNA binding"/>
    <property type="evidence" value="ECO:0007669"/>
    <property type="project" value="UniProtKB-KW"/>
</dbReference>
<keyword evidence="13" id="KW-0808">Transferase</keyword>
<dbReference type="PROSITE" id="PS50878">
    <property type="entry name" value="RT_POL"/>
    <property type="match status" value="1"/>
</dbReference>